<name>A0AAF3ESQ9_9BILA</name>
<reference evidence="2" key="1">
    <citation type="submission" date="2024-02" db="UniProtKB">
        <authorList>
            <consortium name="WormBaseParasite"/>
        </authorList>
    </citation>
    <scope>IDENTIFICATION</scope>
</reference>
<sequence>MNYFNIQPDQLIITWFYFPTASDKRIRYEKINALFYEEQNLKKQLFKVKGWGMSCSPCWWACDTFRNFHSDSDPYTYYNVVIDCGEMTYKGFSCQNITSFLFAIQPKLRPDCIIKQEFPF</sequence>
<accession>A0AAF3ESQ9</accession>
<dbReference type="AlphaFoldDB" id="A0AAF3ESQ9"/>
<dbReference type="PANTHER" id="PTHR35373">
    <property type="entry name" value="PROTEIN CBG16894"/>
    <property type="match status" value="1"/>
</dbReference>
<protein>
    <submittedName>
        <fullName evidence="2">Uncharacterized protein</fullName>
    </submittedName>
</protein>
<evidence type="ECO:0000313" key="2">
    <source>
        <dbReference type="WBParaSite" id="MBELARI_LOCUS17068"/>
    </source>
</evidence>
<dbReference type="WBParaSite" id="MBELARI_LOCUS17068">
    <property type="protein sequence ID" value="MBELARI_LOCUS17068"/>
    <property type="gene ID" value="MBELARI_LOCUS17068"/>
</dbReference>
<dbReference type="Proteomes" id="UP000887575">
    <property type="component" value="Unassembled WGS sequence"/>
</dbReference>
<evidence type="ECO:0000313" key="1">
    <source>
        <dbReference type="Proteomes" id="UP000887575"/>
    </source>
</evidence>
<dbReference type="PANTHER" id="PTHR35373:SF3">
    <property type="entry name" value="ACTIVATOR OF HSP90 ATPASE HOMOLOG 1-LIKE PROTEIN"/>
    <property type="match status" value="1"/>
</dbReference>
<organism evidence="1 2">
    <name type="scientific">Mesorhabditis belari</name>
    <dbReference type="NCBI Taxonomy" id="2138241"/>
    <lineage>
        <taxon>Eukaryota</taxon>
        <taxon>Metazoa</taxon>
        <taxon>Ecdysozoa</taxon>
        <taxon>Nematoda</taxon>
        <taxon>Chromadorea</taxon>
        <taxon>Rhabditida</taxon>
        <taxon>Rhabditina</taxon>
        <taxon>Rhabditomorpha</taxon>
        <taxon>Rhabditoidea</taxon>
        <taxon>Rhabditidae</taxon>
        <taxon>Mesorhabditinae</taxon>
        <taxon>Mesorhabditis</taxon>
    </lineage>
</organism>
<keyword evidence="1" id="KW-1185">Reference proteome</keyword>
<proteinExistence type="predicted"/>